<organism evidence="2 3">
    <name type="scientific">Mycolicibacterium setense</name>
    <dbReference type="NCBI Taxonomy" id="431269"/>
    <lineage>
        <taxon>Bacteria</taxon>
        <taxon>Bacillati</taxon>
        <taxon>Actinomycetota</taxon>
        <taxon>Actinomycetes</taxon>
        <taxon>Mycobacteriales</taxon>
        <taxon>Mycobacteriaceae</taxon>
        <taxon>Mycolicibacterium</taxon>
    </lineage>
</organism>
<reference evidence="2 3" key="1">
    <citation type="submission" date="2014-11" db="EMBL/GenBank/DDBJ databases">
        <title>Mycobacterium setense Manresensis Genome.</title>
        <authorList>
            <person name="Rech G."/>
            <person name="Sumoy L."/>
        </authorList>
    </citation>
    <scope>NUCLEOTIDE SEQUENCE [LARGE SCALE GENOMIC DNA]</scope>
    <source>
        <strain evidence="2 3">Manresensis</strain>
    </source>
</reference>
<evidence type="ECO:0000256" key="1">
    <source>
        <dbReference type="SAM" id="MobiDB-lite"/>
    </source>
</evidence>
<comment type="caution">
    <text evidence="2">The sequence shown here is derived from an EMBL/GenBank/DDBJ whole genome shotgun (WGS) entry which is preliminary data.</text>
</comment>
<sequence length="113" mass="12298">MRWSHPPRSAIWSATVKHHHAAAVVAAVVMAVATGMGAEEEAGTEHNGDDEYDAGGDAHPRERLHQAAWLVLGGRGDHGCRSCCDGLRRGHWFGRRIGGCFSHDMSMRALLRC</sequence>
<dbReference type="EMBL" id="JTLZ01000012">
    <property type="protein sequence ID" value="KHO19929.1"/>
    <property type="molecule type" value="Genomic_DNA"/>
</dbReference>
<name>A0ABR4YP28_9MYCO</name>
<accession>A0ABR4YP28</accession>
<proteinExistence type="predicted"/>
<dbReference type="Proteomes" id="UP000031004">
    <property type="component" value="Unassembled WGS sequence"/>
</dbReference>
<protein>
    <submittedName>
        <fullName evidence="2">Uncharacterized protein</fullName>
    </submittedName>
</protein>
<evidence type="ECO:0000313" key="3">
    <source>
        <dbReference type="Proteomes" id="UP000031004"/>
    </source>
</evidence>
<evidence type="ECO:0000313" key="2">
    <source>
        <dbReference type="EMBL" id="KHO19929.1"/>
    </source>
</evidence>
<keyword evidence="3" id="KW-1185">Reference proteome</keyword>
<feature type="region of interest" description="Disordered" evidence="1">
    <location>
        <begin position="39"/>
        <end position="58"/>
    </location>
</feature>
<gene>
    <name evidence="2" type="ORF">QQ44_25175</name>
</gene>